<organism evidence="1">
    <name type="scientific">Caldilineaceae bacterium SB0675_bin_29</name>
    <dbReference type="NCBI Taxonomy" id="2605266"/>
    <lineage>
        <taxon>Bacteria</taxon>
        <taxon>Bacillati</taxon>
        <taxon>Chloroflexota</taxon>
        <taxon>Caldilineae</taxon>
        <taxon>Caldilineales</taxon>
        <taxon>Caldilineaceae</taxon>
    </lineage>
</organism>
<evidence type="ECO:0000313" key="1">
    <source>
        <dbReference type="EMBL" id="MYH60929.1"/>
    </source>
</evidence>
<protein>
    <submittedName>
        <fullName evidence="1">Uncharacterized protein</fullName>
    </submittedName>
</protein>
<name>A0A6B1FWD5_9CHLR</name>
<sequence>MINKTYDIVGVVGDQTHPVVWHIHTLWQTDDEGLLREFHSKYASLDKAEDVVRERLIHGGHRPDVSALAARKIAVRALRTYIDKLDSDEWVDSVLDDALDAAEEDERQKD</sequence>
<dbReference type="EMBL" id="VYDA01000147">
    <property type="protein sequence ID" value="MYH60929.1"/>
    <property type="molecule type" value="Genomic_DNA"/>
</dbReference>
<gene>
    <name evidence="1" type="ORF">F4148_03925</name>
</gene>
<reference evidence="1" key="1">
    <citation type="submission" date="2019-09" db="EMBL/GenBank/DDBJ databases">
        <title>Characterisation of the sponge microbiome using genome-centric metagenomics.</title>
        <authorList>
            <person name="Engelberts J.P."/>
            <person name="Robbins S.J."/>
            <person name="De Goeij J.M."/>
            <person name="Aranda M."/>
            <person name="Bell S.C."/>
            <person name="Webster N.S."/>
        </authorList>
    </citation>
    <scope>NUCLEOTIDE SEQUENCE</scope>
    <source>
        <strain evidence="1">SB0675_bin_29</strain>
    </source>
</reference>
<comment type="caution">
    <text evidence="1">The sequence shown here is derived from an EMBL/GenBank/DDBJ whole genome shotgun (WGS) entry which is preliminary data.</text>
</comment>
<accession>A0A6B1FWD5</accession>
<proteinExistence type="predicted"/>
<dbReference type="AlphaFoldDB" id="A0A6B1FWD5"/>